<proteinExistence type="predicted"/>
<name>A0ABN8B9X2_CHISP</name>
<sequence>MRQQKGKVTMDNLQNELRAKLFVGSNENDALARLSEQQTLKAITLSITTRGIGIGICHLSYIAISYHTNIQIPSIYAFYRVSLGLLEAKLENIKKDMSVVPRYTEHCYQYRVTSDMLRVAQSVAIVPEPIKRIIDAVGHLTYEDKMYTPAVAAEVYDRRRQYVPRPEAILLSNLRNTVVALADPATPRAYRESFHQHSPIPGCIWQDDLLMNPNEIMPANYDFVDDFRRDSHLIAPYVASLQSIVQLAYPSEVTGNLVGCGSFIPHMVKWVPQTYQRGRVDQMRQQKGKVTMDNLQNELRAKLFVGSNENDALARLSEQQTLKAITLSITTRGIGIGICHLSYIAISYHTNIQIPSIYAFYRVSLGLLEAKLENIKKDMSVVPRYTEHCYQYRVTSDMLRVAQSVAIVPEPIKRIIDAVGHLTYEDKMYTPAVAAEPRKGNKRPGHQTKSRQTYQRGRVDQMRQQKGKVTMDNLQNELRAKLFVGSNENDALARLSEQQTLKAITLSITTRGIGIGICHLSYIAISYHTNIQIPSIYAFYRVSLGLLEAKLENIKKDMSVVPRYTEHCYQYRVTSDMLRVAQSVAIVPEPIKRIIDAVGHLTYEDKMYTPAVAAEVYDRRRQYVPRPEAILLSNLRNTVVALADPATPRAYRESFHQHSPIPGCIWQDDLLMNPNEIMPANYDFVDDFRRDSHLIAPYVASLQSIVQLAYPSEVTGNLVGCGSFIPHMVKWVPQTYQRGRVDQMRQQKGKVTMDNLQNELRAKLFVGSNENDALARLSEQQTLKAITLSITTRGIGIGICHLSYIAISYHTNIQIPSIYAFYRVSLGLLEAKLENIKKDMSVVPRYTEHCYQYRVTSDMLRVAQSVAIVPEPIKRIIDAVGHLTYEDKMYTPAVAAEVYDRRRQYVPRPEAILLSNLRNTVVALADPATPRAYRESFHQHSPIPGCIWQDDLLMNPNEIMPANYDFVDDFRRDSHLIAPYVASLQSIVQLAYPSEVTGNLVGCGSFIPHMVKWVPQTYQRGRVDQMRQQKGKVTMDNLQNELRAKLFVGSNENDALARLSEQQTLKAITLSITTRGIGIGICHLSYIAISYHTNIQIPSIYAFYRVSLGLLEAKLENIKKDMSVVPRYTEHCYQYRVTSDMLRVAQSVAIVPEPIKRIIDAVGHLTYEDKMYTPAVAAEVYDRRRQYVPRPEAILLSNLRNTVVALADPATPRAYRESFHQHSPIPGCIWQDDLLMNPNEIMPANYDFVDDFRRDSHLIAPYVASLQSIVQLAYPSEVTGNLVGCGSFIPHMVKWVPQTYQRGRVDQMRQQKGKVTMDNLQNELRAKLFVGSNENDALARLSEQQTLKAITLSITTRGIGIGICHLSYIAISYHTNIQIPSIYAFYRVSLGLLEAKLENIKKDMSVVPRYTEHCYQYRVTSDMLRVAQSVAIVPEPIKRIIDAVGHLTYEDKMYTPAVAAEVYDRRRQYVPRPEAILLSNLRNTVVALADPATPRAYHDQEVIVDLDAPCSEGQPEGQLEQVLGSHLEAIQSTSHDGHSSTEAPKRILPSDQMSAPETENIQLESKILEILDTDPTTENRYGKEIYNNVSTRFQYWVTTDLMFSSTRIQPFA</sequence>
<evidence type="ECO:0000256" key="1">
    <source>
        <dbReference type="SAM" id="MobiDB-lite"/>
    </source>
</evidence>
<feature type="region of interest" description="Disordered" evidence="1">
    <location>
        <begin position="1532"/>
        <end position="1555"/>
    </location>
</feature>
<reference evidence="2" key="1">
    <citation type="submission" date="2021-12" db="EMBL/GenBank/DDBJ databases">
        <authorList>
            <person name="King R."/>
        </authorList>
    </citation>
    <scope>NUCLEOTIDE SEQUENCE</scope>
</reference>
<feature type="region of interest" description="Disordered" evidence="1">
    <location>
        <begin position="433"/>
        <end position="467"/>
    </location>
</feature>
<feature type="compositionally biased region" description="Basic and acidic residues" evidence="1">
    <location>
        <begin position="1535"/>
        <end position="1545"/>
    </location>
</feature>
<feature type="compositionally biased region" description="Basic residues" evidence="1">
    <location>
        <begin position="440"/>
        <end position="449"/>
    </location>
</feature>
<evidence type="ECO:0000313" key="2">
    <source>
        <dbReference type="EMBL" id="CAH0404107.1"/>
    </source>
</evidence>
<gene>
    <name evidence="2" type="ORF">CHILSU_LOCUS7417</name>
</gene>
<protein>
    <submittedName>
        <fullName evidence="2">Uncharacterized protein</fullName>
    </submittedName>
</protein>
<keyword evidence="3" id="KW-1185">Reference proteome</keyword>
<dbReference type="EMBL" id="OU963920">
    <property type="protein sequence ID" value="CAH0404107.1"/>
    <property type="molecule type" value="Genomic_DNA"/>
</dbReference>
<accession>A0ABN8B9X2</accession>
<evidence type="ECO:0000313" key="3">
    <source>
        <dbReference type="Proteomes" id="UP001153292"/>
    </source>
</evidence>
<organism evidence="2 3">
    <name type="scientific">Chilo suppressalis</name>
    <name type="common">Asiatic rice borer moth</name>
    <dbReference type="NCBI Taxonomy" id="168631"/>
    <lineage>
        <taxon>Eukaryota</taxon>
        <taxon>Metazoa</taxon>
        <taxon>Ecdysozoa</taxon>
        <taxon>Arthropoda</taxon>
        <taxon>Hexapoda</taxon>
        <taxon>Insecta</taxon>
        <taxon>Pterygota</taxon>
        <taxon>Neoptera</taxon>
        <taxon>Endopterygota</taxon>
        <taxon>Lepidoptera</taxon>
        <taxon>Glossata</taxon>
        <taxon>Ditrysia</taxon>
        <taxon>Pyraloidea</taxon>
        <taxon>Crambidae</taxon>
        <taxon>Crambinae</taxon>
        <taxon>Chilo</taxon>
    </lineage>
</organism>
<dbReference type="Proteomes" id="UP001153292">
    <property type="component" value="Chromosome 27"/>
</dbReference>